<keyword evidence="6" id="KW-0175">Coiled coil</keyword>
<evidence type="ECO:0000256" key="4">
    <source>
        <dbReference type="ARBA" id="ARBA00023170"/>
    </source>
</evidence>
<feature type="region of interest" description="Disordered" evidence="7">
    <location>
        <begin position="379"/>
        <end position="402"/>
    </location>
</feature>
<accession>A0ABI0NTB7</accession>
<feature type="coiled-coil region" evidence="6">
    <location>
        <begin position="139"/>
        <end position="227"/>
    </location>
</feature>
<evidence type="ECO:0000256" key="6">
    <source>
        <dbReference type="SAM" id="Coils"/>
    </source>
</evidence>
<dbReference type="PANTHER" id="PTHR46272:SF3">
    <property type="entry name" value="G-PROTEIN COUPLED RECEPTOR 139-RELATED"/>
    <property type="match status" value="1"/>
</dbReference>
<sequence>MVKSPPANAGDRGSIPGSGRSLGERNGSPLQCPRLENPMEEGAWRAAVHGVAKSRKELSDCTARSLFQGWVAISGHRGVTQEQSPGAEFKTQLRKAGLEVGLQPAAQHPGAWRGEDPLSGGRGRPLISHLVLTARSAPQLALEQRCRELRARGRRLEETLPRRVSSEQQREALGLLCRVHELELEKAEMQSQALLRDGALRHRREALRRLEQRLSLCEEIIRAQRQLIQDGNLAVPQHLKELYEVYLREHEEGNLERATMMDRLASRALQDSALPKMSPPGTVPTPEESDLESVKMLNSESPHQHGSFLPLLGTESEANHLFKASSRAWQAKGSCLPTPPPILAGTLVTQEVTATQVGLNGQINSSPGSIENLSEIPLSHKGRKETAADTKSITGKAARHRSQALGAEGRQLLAPTMKQSSLSLHSLGETDDVWPPRPLACKRPPSPTLQHTASEDSLSSSTGEAPSRAVERHGDGPCPPLQGQKKSPRNKREESLEAKRKRRSQAFEVTGQGVSLEGQELGVSGPLPCRVLKAGLLQRPQGTTSCAPLSMECPPTEPNISLYQIPTQLPAHLALQPTQLSRPKMHVAGPRPVENHTEEQRMPVVGHLTPTIRPLGKTTLPMAKVKLPPCQSLGPEDTSPVAAPSNPGDVSERVARMPRLPYGTSTQGKNGRLGHN</sequence>
<reference evidence="8" key="2">
    <citation type="submission" date="2025-08" db="UniProtKB">
        <authorList>
            <consortium name="Ensembl"/>
        </authorList>
    </citation>
    <scope>IDENTIFICATION</scope>
    <source>
        <strain evidence="8">Hereford</strain>
    </source>
</reference>
<keyword evidence="2" id="KW-0472">Membrane</keyword>
<dbReference type="Ensembl" id="ENSBTAT00000140149.1">
    <property type="protein sequence ID" value="ENSBTAP00000107752.1"/>
    <property type="gene ID" value="ENSBTAG00000074703.1"/>
</dbReference>
<protein>
    <submittedName>
        <fullName evidence="8">Uncharacterized protein</fullName>
    </submittedName>
</protein>
<feature type="compositionally biased region" description="Polar residues" evidence="7">
    <location>
        <begin position="448"/>
        <end position="464"/>
    </location>
</feature>
<feature type="region of interest" description="Disordered" evidence="7">
    <location>
        <begin position="1"/>
        <end position="38"/>
    </location>
</feature>
<keyword evidence="2" id="KW-1003">Cell membrane</keyword>
<evidence type="ECO:0000256" key="1">
    <source>
        <dbReference type="ARBA" id="ARBA00004651"/>
    </source>
</evidence>
<reference evidence="8" key="1">
    <citation type="submission" date="2018-03" db="EMBL/GenBank/DDBJ databases">
        <title>ARS-UCD1.2.</title>
        <authorList>
            <person name="Rosen B.D."/>
            <person name="Bickhart D.M."/>
            <person name="Koren S."/>
            <person name="Schnabel R.D."/>
            <person name="Hall R."/>
            <person name="Zimin A."/>
            <person name="Dreischer C."/>
            <person name="Schultheiss S."/>
            <person name="Schroeder S.G."/>
            <person name="Elsik C.G."/>
            <person name="Couldrey C."/>
            <person name="Liu G.E."/>
            <person name="Van Tassell C.P."/>
            <person name="Phillippy A.M."/>
            <person name="Smith T.P.L."/>
            <person name="Medrano J.F."/>
        </authorList>
    </citation>
    <scope>NUCLEOTIDE SEQUENCE [LARGE SCALE GENOMIC DNA]</scope>
    <source>
        <strain evidence="8">Hereford</strain>
    </source>
</reference>
<evidence type="ECO:0000313" key="9">
    <source>
        <dbReference type="Proteomes" id="UP000009136"/>
    </source>
</evidence>
<feature type="region of interest" description="Disordered" evidence="7">
    <location>
        <begin position="427"/>
        <end position="506"/>
    </location>
</feature>
<keyword evidence="5" id="KW-0807">Transducer</keyword>
<name>A0ABI0NTB7_BOVIN</name>
<keyword evidence="3" id="KW-0297">G-protein coupled receptor</keyword>
<evidence type="ECO:0000256" key="3">
    <source>
        <dbReference type="ARBA" id="ARBA00023040"/>
    </source>
</evidence>
<evidence type="ECO:0000313" key="8">
    <source>
        <dbReference type="Ensembl" id="ENSBTAP00000107752.1"/>
    </source>
</evidence>
<keyword evidence="4" id="KW-0675">Receptor</keyword>
<dbReference type="GeneTree" id="ENSGT00940000160989"/>
<proteinExistence type="predicted"/>
<evidence type="ECO:0000256" key="2">
    <source>
        <dbReference type="ARBA" id="ARBA00022475"/>
    </source>
</evidence>
<dbReference type="PANTHER" id="PTHR46272">
    <property type="entry name" value="G_PROTEIN_RECEP_F1_2 DOMAIN-CONTAINING PROTEIN"/>
    <property type="match status" value="1"/>
</dbReference>
<feature type="region of interest" description="Disordered" evidence="7">
    <location>
        <begin position="628"/>
        <end position="676"/>
    </location>
</feature>
<dbReference type="Proteomes" id="UP000009136">
    <property type="component" value="Chromosome 19"/>
</dbReference>
<keyword evidence="9" id="KW-1185">Reference proteome</keyword>
<reference evidence="8" key="3">
    <citation type="submission" date="2025-09" db="UniProtKB">
        <authorList>
            <consortium name="Ensembl"/>
        </authorList>
    </citation>
    <scope>IDENTIFICATION</scope>
    <source>
        <strain evidence="8">Hereford</strain>
    </source>
</reference>
<organism evidence="8 9">
    <name type="scientific">Bos taurus</name>
    <name type="common">Bovine</name>
    <dbReference type="NCBI Taxonomy" id="9913"/>
    <lineage>
        <taxon>Eukaryota</taxon>
        <taxon>Metazoa</taxon>
        <taxon>Chordata</taxon>
        <taxon>Craniata</taxon>
        <taxon>Vertebrata</taxon>
        <taxon>Euteleostomi</taxon>
        <taxon>Mammalia</taxon>
        <taxon>Eutheria</taxon>
        <taxon>Laurasiatheria</taxon>
        <taxon>Artiodactyla</taxon>
        <taxon>Ruminantia</taxon>
        <taxon>Pecora</taxon>
        <taxon>Bovidae</taxon>
        <taxon>Bovinae</taxon>
        <taxon>Bos</taxon>
    </lineage>
</organism>
<dbReference type="InterPro" id="IPR052477">
    <property type="entry name" value="Orphan_GPCR1"/>
</dbReference>
<evidence type="ECO:0000256" key="7">
    <source>
        <dbReference type="SAM" id="MobiDB-lite"/>
    </source>
</evidence>
<evidence type="ECO:0000256" key="5">
    <source>
        <dbReference type="ARBA" id="ARBA00023224"/>
    </source>
</evidence>
<comment type="subcellular location">
    <subcellularLocation>
        <location evidence="1">Cell membrane</location>
        <topology evidence="1">Multi-pass membrane protein</topology>
    </subcellularLocation>
</comment>